<proteinExistence type="predicted"/>
<organism evidence="3 4">
    <name type="scientific">Actinacidiphila glaucinigra</name>
    <dbReference type="NCBI Taxonomy" id="235986"/>
    <lineage>
        <taxon>Bacteria</taxon>
        <taxon>Bacillati</taxon>
        <taxon>Actinomycetota</taxon>
        <taxon>Actinomycetes</taxon>
        <taxon>Kitasatosporales</taxon>
        <taxon>Streptomycetaceae</taxon>
        <taxon>Actinacidiphila</taxon>
    </lineage>
</organism>
<feature type="transmembrane region" description="Helical" evidence="2">
    <location>
        <begin position="12"/>
        <end position="38"/>
    </location>
</feature>
<dbReference type="Proteomes" id="UP000198280">
    <property type="component" value="Unassembled WGS sequence"/>
</dbReference>
<gene>
    <name evidence="3" type="ORF">SAMN05216252_12489</name>
</gene>
<keyword evidence="2" id="KW-0472">Membrane</keyword>
<keyword evidence="4" id="KW-1185">Reference proteome</keyword>
<feature type="transmembrane region" description="Helical" evidence="2">
    <location>
        <begin position="76"/>
        <end position="97"/>
    </location>
</feature>
<feature type="compositionally biased region" description="Low complexity" evidence="1">
    <location>
        <begin position="103"/>
        <end position="116"/>
    </location>
</feature>
<sequence length="139" mass="14412">MCRMGGLAVDVIGWTVLALYWLLTFVPGTAALCVGWVPPWLRKTVSSPRLSGWADICAGFGGTLAVGPVHRHLGGTPMSAVATTVGFCLFLGAFGLYRRSYRPAPAAASDSPGAAPQRTTAALVPAAADSHQPQAQGDF</sequence>
<evidence type="ECO:0000313" key="4">
    <source>
        <dbReference type="Proteomes" id="UP000198280"/>
    </source>
</evidence>
<evidence type="ECO:0000256" key="1">
    <source>
        <dbReference type="SAM" id="MobiDB-lite"/>
    </source>
</evidence>
<keyword evidence="2" id="KW-0812">Transmembrane</keyword>
<accession>A0A239MIV5</accession>
<evidence type="ECO:0000313" key="3">
    <source>
        <dbReference type="EMBL" id="SNT41898.1"/>
    </source>
</evidence>
<protein>
    <submittedName>
        <fullName evidence="3">Uncharacterized protein</fullName>
    </submittedName>
</protein>
<name>A0A239MIV5_9ACTN</name>
<evidence type="ECO:0000256" key="2">
    <source>
        <dbReference type="SAM" id="Phobius"/>
    </source>
</evidence>
<dbReference type="EMBL" id="FZOF01000024">
    <property type="protein sequence ID" value="SNT41898.1"/>
    <property type="molecule type" value="Genomic_DNA"/>
</dbReference>
<reference evidence="3 4" key="1">
    <citation type="submission" date="2017-06" db="EMBL/GenBank/DDBJ databases">
        <authorList>
            <person name="Kim H.J."/>
            <person name="Triplett B.A."/>
        </authorList>
    </citation>
    <scope>NUCLEOTIDE SEQUENCE [LARGE SCALE GENOMIC DNA]</scope>
    <source>
        <strain evidence="3 4">CGMCC 4.1858</strain>
    </source>
</reference>
<dbReference type="AlphaFoldDB" id="A0A239MIV5"/>
<feature type="region of interest" description="Disordered" evidence="1">
    <location>
        <begin position="103"/>
        <end position="139"/>
    </location>
</feature>
<feature type="transmembrane region" description="Helical" evidence="2">
    <location>
        <begin position="50"/>
        <end position="70"/>
    </location>
</feature>
<keyword evidence="2" id="KW-1133">Transmembrane helix</keyword>